<dbReference type="OMA" id="AKHIVHP"/>
<dbReference type="OrthoDB" id="1001765at2759"/>
<evidence type="ECO:0000313" key="2">
    <source>
        <dbReference type="Proteomes" id="UP000594261"/>
    </source>
</evidence>
<dbReference type="RefSeq" id="XP_030970539.1">
    <property type="nucleotide sequence ID" value="XM_031114679.1"/>
</dbReference>
<dbReference type="EMBL" id="LRBV02000005">
    <property type="status" value="NOT_ANNOTATED_CDS"/>
    <property type="molecule type" value="Genomic_DNA"/>
</dbReference>
<sequence length="307" mass="33476">MALTSTNTVTITSILISFLFLPKFYSSEFTKGHLPVIISDVDLLEFPLNLEFLEAEFFLYGSLGYGLDKVAPNLTKGGPTPIGAKQANLDHFTQDIIKQFAFQEVGHLRAIQKIVKGFPRPLLDLSKESFAKVVDTAFGGKLTPPFDPYANGINFLLASYLIPYVGLTGYVGTIPKLKAPASRRLVAGLLAVESGQDAVIRAYLYEHAHEKVKPYGLTVAEFTHSFSELRDKLGHAGYKDEGLVVPLSKGAEGEVTGNVLAGDEDSVAFDRTAEEILRIVYATGNEHNPGGFYPKGGNGRIARYYLP</sequence>
<dbReference type="PANTHER" id="PTHR31694:SF12">
    <property type="entry name" value="DESICCATION-LIKE PROTEIN"/>
    <property type="match status" value="1"/>
</dbReference>
<keyword evidence="2" id="KW-1185">Reference proteome</keyword>
<dbReference type="EnsemblPlants" id="QL05p062794:mrna">
    <property type="protein sequence ID" value="QL05p062794:mrna"/>
    <property type="gene ID" value="QL05p062794"/>
</dbReference>
<evidence type="ECO:0008006" key="3">
    <source>
        <dbReference type="Google" id="ProtNLM"/>
    </source>
</evidence>
<reference evidence="1 2" key="1">
    <citation type="journal article" date="2016" name="G3 (Bethesda)">
        <title>First Draft Assembly and Annotation of the Genome of a California Endemic Oak Quercus lobata Nee (Fagaceae).</title>
        <authorList>
            <person name="Sork V.L."/>
            <person name="Fitz-Gibbon S.T."/>
            <person name="Puiu D."/>
            <person name="Crepeau M."/>
            <person name="Gugger P.F."/>
            <person name="Sherman R."/>
            <person name="Stevens K."/>
            <person name="Langley C.H."/>
            <person name="Pellegrini M."/>
            <person name="Salzberg S.L."/>
        </authorList>
    </citation>
    <scope>NUCLEOTIDE SEQUENCE [LARGE SCALE GENOMIC DNA]</scope>
    <source>
        <strain evidence="1 2">cv. SW786</strain>
    </source>
</reference>
<organism evidence="1 2">
    <name type="scientific">Quercus lobata</name>
    <name type="common">Valley oak</name>
    <dbReference type="NCBI Taxonomy" id="97700"/>
    <lineage>
        <taxon>Eukaryota</taxon>
        <taxon>Viridiplantae</taxon>
        <taxon>Streptophyta</taxon>
        <taxon>Embryophyta</taxon>
        <taxon>Tracheophyta</taxon>
        <taxon>Spermatophyta</taxon>
        <taxon>Magnoliopsida</taxon>
        <taxon>eudicotyledons</taxon>
        <taxon>Gunneridae</taxon>
        <taxon>Pentapetalae</taxon>
        <taxon>rosids</taxon>
        <taxon>fabids</taxon>
        <taxon>Fagales</taxon>
        <taxon>Fagaceae</taxon>
        <taxon>Quercus</taxon>
    </lineage>
</organism>
<name>A0A7N2LSV8_QUELO</name>
<dbReference type="Proteomes" id="UP000594261">
    <property type="component" value="Chromosome 5"/>
</dbReference>
<dbReference type="AlphaFoldDB" id="A0A7N2LSV8"/>
<dbReference type="Gramene" id="QL05p062794:mrna">
    <property type="protein sequence ID" value="QL05p062794:mrna"/>
    <property type="gene ID" value="QL05p062794"/>
</dbReference>
<dbReference type="InParanoid" id="A0A7N2LSV8"/>
<dbReference type="KEGG" id="qlo:115990911"/>
<dbReference type="PANTHER" id="PTHR31694">
    <property type="entry name" value="DESICCATION-LIKE PROTEIN"/>
    <property type="match status" value="1"/>
</dbReference>
<gene>
    <name evidence="1" type="primary">LOC115990911</name>
</gene>
<reference evidence="1" key="2">
    <citation type="submission" date="2021-01" db="UniProtKB">
        <authorList>
            <consortium name="EnsemblPlants"/>
        </authorList>
    </citation>
    <scope>IDENTIFICATION</scope>
</reference>
<proteinExistence type="predicted"/>
<dbReference type="InterPro" id="IPR052965">
    <property type="entry name" value="Pigment-catalase-like"/>
</dbReference>
<evidence type="ECO:0000313" key="1">
    <source>
        <dbReference type="EnsemblPlants" id="QL05p062794:mrna"/>
    </source>
</evidence>
<dbReference type="GeneID" id="115990911"/>
<accession>A0A7N2LSV8</accession>
<dbReference type="Pfam" id="PF13668">
    <property type="entry name" value="Ferritin_2"/>
    <property type="match status" value="1"/>
</dbReference>
<dbReference type="FunCoup" id="A0A7N2LSV8">
    <property type="interactions" value="3"/>
</dbReference>
<protein>
    <recommendedName>
        <fullName evidence="3">Desiccation-related protein PCC13-62</fullName>
    </recommendedName>
</protein>